<reference evidence="1 2" key="1">
    <citation type="journal article" date="2023" name="Science">
        <title>Complex scaffold remodeling in plant triterpene biosynthesis.</title>
        <authorList>
            <person name="De La Pena R."/>
            <person name="Hodgson H."/>
            <person name="Liu J.C."/>
            <person name="Stephenson M.J."/>
            <person name="Martin A.C."/>
            <person name="Owen C."/>
            <person name="Harkess A."/>
            <person name="Leebens-Mack J."/>
            <person name="Jimenez L.E."/>
            <person name="Osbourn A."/>
            <person name="Sattely E.S."/>
        </authorList>
    </citation>
    <scope>NUCLEOTIDE SEQUENCE [LARGE SCALE GENOMIC DNA]</scope>
    <source>
        <strain evidence="2">cv. JPN11</strain>
        <tissue evidence="1">Leaf</tissue>
    </source>
</reference>
<gene>
    <name evidence="1" type="ORF">OWV82_008567</name>
</gene>
<comment type="caution">
    <text evidence="1">The sequence shown here is derived from an EMBL/GenBank/DDBJ whole genome shotgun (WGS) entry which is preliminary data.</text>
</comment>
<evidence type="ECO:0000313" key="1">
    <source>
        <dbReference type="EMBL" id="KAJ4720798.1"/>
    </source>
</evidence>
<accession>A0ACC1YBJ1</accession>
<protein>
    <submittedName>
        <fullName evidence="1">Protein disulfide-isomerase</fullName>
    </submittedName>
</protein>
<dbReference type="Proteomes" id="UP001164539">
    <property type="component" value="Chromosome 4"/>
</dbReference>
<organism evidence="1 2">
    <name type="scientific">Melia azedarach</name>
    <name type="common">Chinaberry tree</name>
    <dbReference type="NCBI Taxonomy" id="155640"/>
    <lineage>
        <taxon>Eukaryota</taxon>
        <taxon>Viridiplantae</taxon>
        <taxon>Streptophyta</taxon>
        <taxon>Embryophyta</taxon>
        <taxon>Tracheophyta</taxon>
        <taxon>Spermatophyta</taxon>
        <taxon>Magnoliopsida</taxon>
        <taxon>eudicotyledons</taxon>
        <taxon>Gunneridae</taxon>
        <taxon>Pentapetalae</taxon>
        <taxon>rosids</taxon>
        <taxon>malvids</taxon>
        <taxon>Sapindales</taxon>
        <taxon>Meliaceae</taxon>
        <taxon>Melia</taxon>
    </lineage>
</organism>
<proteinExistence type="predicted"/>
<sequence length="185" mass="20791">MATTARTLLLPFLSVLSLTLYRATAFCDHLPSPCNNESNQNETESAPTTTNAGNGTRSDLLIDPDEMKNMFCNLEPAWPAKYEKDVVMLTGKNFSDFVEENRYVLVFFYIYWCPPCEKMAAEYAAAAKLLKGEAAVAMIDAFVEEELKEKHNVTEYPMVFLYVGGVKLHRFVAGRRSQTASFSTE</sequence>
<name>A0ACC1YBJ1_MELAZ</name>
<evidence type="ECO:0000313" key="2">
    <source>
        <dbReference type="Proteomes" id="UP001164539"/>
    </source>
</evidence>
<dbReference type="EMBL" id="CM051397">
    <property type="protein sequence ID" value="KAJ4720798.1"/>
    <property type="molecule type" value="Genomic_DNA"/>
</dbReference>
<keyword evidence="2" id="KW-1185">Reference proteome</keyword>